<feature type="region of interest" description="Disordered" evidence="1">
    <location>
        <begin position="87"/>
        <end position="120"/>
    </location>
</feature>
<name>A0A2C5XYL1_9HYPO</name>
<keyword evidence="3" id="KW-1185">Reference proteome</keyword>
<gene>
    <name evidence="2" type="ORF">CDD80_1593</name>
</gene>
<dbReference type="AlphaFoldDB" id="A0A2C5XYL1"/>
<reference evidence="2 3" key="1">
    <citation type="submission" date="2017-06" db="EMBL/GenBank/DDBJ databases">
        <title>Ant-infecting Ophiocordyceps genomes reveal a high diversity of potential behavioral manipulation genes and a possible major role for enterotoxins.</title>
        <authorList>
            <person name="De Bekker C."/>
            <person name="Evans H.C."/>
            <person name="Brachmann A."/>
            <person name="Hughes D.P."/>
        </authorList>
    </citation>
    <scope>NUCLEOTIDE SEQUENCE [LARGE SCALE GENOMIC DNA]</scope>
    <source>
        <strain evidence="2 3">Map16</strain>
    </source>
</reference>
<evidence type="ECO:0000313" key="2">
    <source>
        <dbReference type="EMBL" id="PHH60516.1"/>
    </source>
</evidence>
<feature type="region of interest" description="Disordered" evidence="1">
    <location>
        <begin position="15"/>
        <end position="47"/>
    </location>
</feature>
<dbReference type="OrthoDB" id="5213862at2759"/>
<organism evidence="2 3">
    <name type="scientific">Ophiocordyceps camponoti-rufipedis</name>
    <dbReference type="NCBI Taxonomy" id="2004952"/>
    <lineage>
        <taxon>Eukaryota</taxon>
        <taxon>Fungi</taxon>
        <taxon>Dikarya</taxon>
        <taxon>Ascomycota</taxon>
        <taxon>Pezizomycotina</taxon>
        <taxon>Sordariomycetes</taxon>
        <taxon>Hypocreomycetidae</taxon>
        <taxon>Hypocreales</taxon>
        <taxon>Ophiocordycipitaceae</taxon>
        <taxon>Ophiocordyceps</taxon>
    </lineage>
</organism>
<accession>A0A2C5XYL1</accession>
<comment type="caution">
    <text evidence="2">The sequence shown here is derived from an EMBL/GenBank/DDBJ whole genome shotgun (WGS) entry which is preliminary data.</text>
</comment>
<protein>
    <submittedName>
        <fullName evidence="2">Uncharacterized protein</fullName>
    </submittedName>
</protein>
<sequence length="315" mass="34223">MFSPSITQQILMASLPRDQVQPPPSDRDKPSPLRIIKQSRPTSPLPTLRVAKRRGGQELSRGGRLWGDALTRCRGLLARSTPSFREVWRQGSSTSSHHRSSVSGCRGGWSDSDSEGGMNVRPVSSTATTVMEGAPFVLCPFVSVVDCFFEYGCLYDLGVAVEATGEATVVRVIQEQAFPTTIYAGSSVLLLAQIALKTKPQPRHTRQKSDELIEHLELQLGASATPQPATLLHVRVSYSHSAFPEQQLSSTTDKAAGVVSLRSRMETVAGADLAGGAEGRVLDVVGRHWGEERACAIAEMMGGWVFYTSRCRRRG</sequence>
<proteinExistence type="predicted"/>
<dbReference type="EMBL" id="NJES01001679">
    <property type="protein sequence ID" value="PHH60516.1"/>
    <property type="molecule type" value="Genomic_DNA"/>
</dbReference>
<dbReference type="Proteomes" id="UP000226431">
    <property type="component" value="Unassembled WGS sequence"/>
</dbReference>
<evidence type="ECO:0000313" key="3">
    <source>
        <dbReference type="Proteomes" id="UP000226431"/>
    </source>
</evidence>
<evidence type="ECO:0000256" key="1">
    <source>
        <dbReference type="SAM" id="MobiDB-lite"/>
    </source>
</evidence>